<dbReference type="eggNOG" id="arCOG04544">
    <property type="taxonomic scope" value="Archaea"/>
</dbReference>
<dbReference type="InterPro" id="IPR058335">
    <property type="entry name" value="PccX"/>
</dbReference>
<dbReference type="InParanoid" id="M0DK57"/>
<evidence type="ECO:0000256" key="1">
    <source>
        <dbReference type="SAM" id="MobiDB-lite"/>
    </source>
</evidence>
<protein>
    <recommendedName>
        <fullName evidence="4">Acc operon protein</fullName>
    </recommendedName>
</protein>
<organism evidence="2 3">
    <name type="scientific">Halogeometricum pallidum JCM 14848</name>
    <dbReference type="NCBI Taxonomy" id="1227487"/>
    <lineage>
        <taxon>Archaea</taxon>
        <taxon>Methanobacteriati</taxon>
        <taxon>Methanobacteriota</taxon>
        <taxon>Stenosarchaea group</taxon>
        <taxon>Halobacteria</taxon>
        <taxon>Halobacteriales</taxon>
        <taxon>Haloferacaceae</taxon>
        <taxon>Halogeometricum</taxon>
    </lineage>
</organism>
<dbReference type="AlphaFoldDB" id="M0DK57"/>
<gene>
    <name evidence="2" type="ORF">C474_00380</name>
</gene>
<evidence type="ECO:0000313" key="2">
    <source>
        <dbReference type="EMBL" id="ELZ35082.1"/>
    </source>
</evidence>
<dbReference type="OrthoDB" id="214756at2157"/>
<dbReference type="EMBL" id="AOIV01000002">
    <property type="protein sequence ID" value="ELZ35082.1"/>
    <property type="molecule type" value="Genomic_DNA"/>
</dbReference>
<feature type="region of interest" description="Disordered" evidence="1">
    <location>
        <begin position="74"/>
        <end position="95"/>
    </location>
</feature>
<proteinExistence type="predicted"/>
<dbReference type="RefSeq" id="WP_008382845.1">
    <property type="nucleotide sequence ID" value="NZ_AOIV01000002.1"/>
</dbReference>
<evidence type="ECO:0008006" key="4">
    <source>
        <dbReference type="Google" id="ProtNLM"/>
    </source>
</evidence>
<evidence type="ECO:0000313" key="3">
    <source>
        <dbReference type="Proteomes" id="UP000011513"/>
    </source>
</evidence>
<sequence>MTVEGADRTGGVGLSVPETADEDEAAAIAAAVAAHLRDRRAAAAAAAAADEGDDSWDGERWSFAGRLDGVGRRAARVPTGAPRDGWTAAGRTDRF</sequence>
<name>M0DK57_HALPD</name>
<dbReference type="Proteomes" id="UP000011513">
    <property type="component" value="Unassembled WGS sequence"/>
</dbReference>
<accession>M0DK57</accession>
<comment type="caution">
    <text evidence="2">The sequence shown here is derived from an EMBL/GenBank/DDBJ whole genome shotgun (WGS) entry which is preliminary data.</text>
</comment>
<reference evidence="2 3" key="1">
    <citation type="journal article" date="2014" name="PLoS Genet.">
        <title>Phylogenetically driven sequencing of extremely halophilic archaea reveals strategies for static and dynamic osmo-response.</title>
        <authorList>
            <person name="Becker E.A."/>
            <person name="Seitzer P.M."/>
            <person name="Tritt A."/>
            <person name="Larsen D."/>
            <person name="Krusor M."/>
            <person name="Yao A.I."/>
            <person name="Wu D."/>
            <person name="Madern D."/>
            <person name="Eisen J.A."/>
            <person name="Darling A.E."/>
            <person name="Facciotti M.T."/>
        </authorList>
    </citation>
    <scope>NUCLEOTIDE SEQUENCE [LARGE SCALE GENOMIC DNA]</scope>
    <source>
        <strain evidence="2 3">JCM 14848</strain>
    </source>
</reference>
<dbReference type="Pfam" id="PF26062">
    <property type="entry name" value="DUF8022"/>
    <property type="match status" value="1"/>
</dbReference>
<keyword evidence="3" id="KW-1185">Reference proteome</keyword>